<name>A0A0R1YC17_9LACO</name>
<dbReference type="Proteomes" id="UP000051236">
    <property type="component" value="Unassembled WGS sequence"/>
</dbReference>
<evidence type="ECO:0000313" key="2">
    <source>
        <dbReference type="Proteomes" id="UP000051236"/>
    </source>
</evidence>
<dbReference type="PIRSF" id="PIRSF037260">
    <property type="entry name" value="UPF0223"/>
    <property type="match status" value="1"/>
</dbReference>
<organism evidence="1 2">
    <name type="scientific">Agrilactobacillus composti DSM 18527 = JCM 14202</name>
    <dbReference type="NCBI Taxonomy" id="1423734"/>
    <lineage>
        <taxon>Bacteria</taxon>
        <taxon>Bacillati</taxon>
        <taxon>Bacillota</taxon>
        <taxon>Bacilli</taxon>
        <taxon>Lactobacillales</taxon>
        <taxon>Lactobacillaceae</taxon>
        <taxon>Agrilactobacillus</taxon>
    </lineage>
</organism>
<proteinExistence type="predicted"/>
<dbReference type="InterPro" id="IPR023324">
    <property type="entry name" value="BH2638-like_sf"/>
</dbReference>
<gene>
    <name evidence="1" type="ORF">FC83_GL002485</name>
</gene>
<evidence type="ECO:0000313" key="1">
    <source>
        <dbReference type="EMBL" id="KRM36611.1"/>
    </source>
</evidence>
<dbReference type="eggNOG" id="COG4476">
    <property type="taxonomic scope" value="Bacteria"/>
</dbReference>
<dbReference type="InterPro" id="IPR007920">
    <property type="entry name" value="UPF0223"/>
</dbReference>
<sequence length="86" mass="9731">MDTDWSTAEIVQVVDFYNAVEQAFEKGINKAALLDKYQVFKKIVPSKMQEKQLDKQFNTVSGYSIYQAIQAARATTGTQVHIKEGQ</sequence>
<protein>
    <submittedName>
        <fullName evidence="1">Uncharacterized protein</fullName>
    </submittedName>
</protein>
<comment type="caution">
    <text evidence="1">The sequence shown here is derived from an EMBL/GenBank/DDBJ whole genome shotgun (WGS) entry which is preliminary data.</text>
</comment>
<dbReference type="Gene3D" id="1.10.220.80">
    <property type="entry name" value="BH2638-like"/>
    <property type="match status" value="1"/>
</dbReference>
<dbReference type="SUPFAM" id="SSF158504">
    <property type="entry name" value="BH2638-like"/>
    <property type="match status" value="1"/>
</dbReference>
<dbReference type="Pfam" id="PF05256">
    <property type="entry name" value="UPF0223"/>
    <property type="match status" value="1"/>
</dbReference>
<dbReference type="AlphaFoldDB" id="A0A0R1YC17"/>
<accession>A0A0R1YC17</accession>
<dbReference type="EMBL" id="AZGA01000002">
    <property type="protein sequence ID" value="KRM36611.1"/>
    <property type="molecule type" value="Genomic_DNA"/>
</dbReference>
<dbReference type="NCBIfam" id="NF003353">
    <property type="entry name" value="PRK04387.1"/>
    <property type="match status" value="1"/>
</dbReference>
<keyword evidence="2" id="KW-1185">Reference proteome</keyword>
<reference evidence="1 2" key="1">
    <citation type="journal article" date="2015" name="Genome Announc.">
        <title>Expanding the biotechnology potential of lactobacilli through comparative genomics of 213 strains and associated genera.</title>
        <authorList>
            <person name="Sun Z."/>
            <person name="Harris H.M."/>
            <person name="McCann A."/>
            <person name="Guo C."/>
            <person name="Argimon S."/>
            <person name="Zhang W."/>
            <person name="Yang X."/>
            <person name="Jeffery I.B."/>
            <person name="Cooney J.C."/>
            <person name="Kagawa T.F."/>
            <person name="Liu W."/>
            <person name="Song Y."/>
            <person name="Salvetti E."/>
            <person name="Wrobel A."/>
            <person name="Rasinkangas P."/>
            <person name="Parkhill J."/>
            <person name="Rea M.C."/>
            <person name="O'Sullivan O."/>
            <person name="Ritari J."/>
            <person name="Douillard F.P."/>
            <person name="Paul Ross R."/>
            <person name="Yang R."/>
            <person name="Briner A.E."/>
            <person name="Felis G.E."/>
            <person name="de Vos W.M."/>
            <person name="Barrangou R."/>
            <person name="Klaenhammer T.R."/>
            <person name="Caufield P.W."/>
            <person name="Cui Y."/>
            <person name="Zhang H."/>
            <person name="O'Toole P.W."/>
        </authorList>
    </citation>
    <scope>NUCLEOTIDE SEQUENCE [LARGE SCALE GENOMIC DNA]</scope>
    <source>
        <strain evidence="1 2">DSM 18527</strain>
    </source>
</reference>
<dbReference type="PATRIC" id="fig|1423734.3.peg.2520"/>
<dbReference type="STRING" id="1423734.FC83_GL002485"/>